<feature type="region of interest" description="Disordered" evidence="1">
    <location>
        <begin position="422"/>
        <end position="458"/>
    </location>
</feature>
<feature type="compositionally biased region" description="Polar residues" evidence="1">
    <location>
        <begin position="269"/>
        <end position="287"/>
    </location>
</feature>
<reference evidence="2 3" key="1">
    <citation type="submission" date="2020-11" db="EMBL/GenBank/DDBJ databases">
        <title>Kefir isolates.</title>
        <authorList>
            <person name="Marcisauskas S."/>
            <person name="Kim Y."/>
            <person name="Blasche S."/>
        </authorList>
    </citation>
    <scope>NUCLEOTIDE SEQUENCE [LARGE SCALE GENOMIC DNA]</scope>
    <source>
        <strain evidence="2 3">KR</strain>
    </source>
</reference>
<feature type="region of interest" description="Disordered" evidence="1">
    <location>
        <begin position="97"/>
        <end position="127"/>
    </location>
</feature>
<feature type="region of interest" description="Disordered" evidence="1">
    <location>
        <begin position="517"/>
        <end position="604"/>
    </location>
</feature>
<keyword evidence="3" id="KW-1185">Reference proteome</keyword>
<sequence length="669" mass="72322">MLIGDQPTWRTSVARPSRGRTNVNHLHRLHKGGLSLHQGLPRRRSIVFRLPAARSPHTNYDRHVEDDYKHRTDININGERAVHDAQLDGADKQEAVHLSRRESRPGAGLHQHSRKATLEPATKGPSRWSSRLDSVYAMYAEMYPELDGEAPPLPTGFTSQEDQRGTTLLSTYTASAIYSASYSPASGTKAAPWDERGATGLYGGGGRGADDHETGWARNFAFAPPPPVSGVEEDLRFEEDTAAAAAAAATTPLGSPITLDPPRLARTPSPVNSASGHLSDTAHSASSIRRAREEQTEQQAVSLEQESAAPEQPVAVPVHTIDVAQIKKQQAVSSIPTPSEPILSAKHTIKSRPRLPRTPSLKWRSRSSKKPTISTPILPPGFVESLGMETFPLLPGGGGDTNNKRKSQLAPIQESVVECKPAAAPSPSPVASTARTLTPPRTPSFGRELARNPKLSPVGFSRESLTAQSSALPPPVPIVVESDEANRGQRVQVNLAPLWTEPEVEPAISFELPSLSRFEPSHGRTESSGTFRDPWASSSSAHSQSDTSMRHEPWTAAKNHHPHAQVQIAPERFRQDSVASRYSEEEEEEEADHAAPPPSMLRPLSSQRLSFVRRGENTYSFASLSPSMCGPEDCVSASSSWRFPPSPLSPAAQCVGVGGGMSGFRNPFS</sequence>
<evidence type="ECO:0000256" key="1">
    <source>
        <dbReference type="SAM" id="MobiDB-lite"/>
    </source>
</evidence>
<dbReference type="AlphaFoldDB" id="A0A9P6W096"/>
<protein>
    <submittedName>
        <fullName evidence="2">Uncharacterized protein</fullName>
    </submittedName>
</protein>
<comment type="caution">
    <text evidence="2">The sequence shown here is derived from an EMBL/GenBank/DDBJ whole genome shotgun (WGS) entry which is preliminary data.</text>
</comment>
<evidence type="ECO:0000313" key="2">
    <source>
        <dbReference type="EMBL" id="KAG0658845.1"/>
    </source>
</evidence>
<feature type="compositionally biased region" description="Low complexity" evidence="1">
    <location>
        <begin position="537"/>
        <end position="547"/>
    </location>
</feature>
<evidence type="ECO:0000313" key="3">
    <source>
        <dbReference type="Proteomes" id="UP000777482"/>
    </source>
</evidence>
<gene>
    <name evidence="2" type="ORF">C6P46_005591</name>
</gene>
<name>A0A9P6W096_RHOMI</name>
<feature type="compositionally biased region" description="Low complexity" evidence="1">
    <location>
        <begin position="422"/>
        <end position="432"/>
    </location>
</feature>
<dbReference type="OrthoDB" id="2537127at2759"/>
<accession>A0A9P6W096</accession>
<organism evidence="2 3">
    <name type="scientific">Rhodotorula mucilaginosa</name>
    <name type="common">Yeast</name>
    <name type="synonym">Rhodotorula rubra</name>
    <dbReference type="NCBI Taxonomy" id="5537"/>
    <lineage>
        <taxon>Eukaryota</taxon>
        <taxon>Fungi</taxon>
        <taxon>Dikarya</taxon>
        <taxon>Basidiomycota</taxon>
        <taxon>Pucciniomycotina</taxon>
        <taxon>Microbotryomycetes</taxon>
        <taxon>Sporidiobolales</taxon>
        <taxon>Sporidiobolaceae</taxon>
        <taxon>Rhodotorula</taxon>
    </lineage>
</organism>
<dbReference type="EMBL" id="PUHQ01000061">
    <property type="protein sequence ID" value="KAG0658845.1"/>
    <property type="molecule type" value="Genomic_DNA"/>
</dbReference>
<proteinExistence type="predicted"/>
<feature type="region of interest" description="Disordered" evidence="1">
    <location>
        <begin position="243"/>
        <end position="311"/>
    </location>
</feature>
<dbReference type="Proteomes" id="UP000777482">
    <property type="component" value="Unassembled WGS sequence"/>
</dbReference>
<feature type="region of interest" description="Disordered" evidence="1">
    <location>
        <begin position="353"/>
        <end position="380"/>
    </location>
</feature>